<dbReference type="AlphaFoldDB" id="A0A8H6XQ80"/>
<evidence type="ECO:0008006" key="3">
    <source>
        <dbReference type="Google" id="ProtNLM"/>
    </source>
</evidence>
<dbReference type="Proteomes" id="UP000623467">
    <property type="component" value="Unassembled WGS sequence"/>
</dbReference>
<accession>A0A8H6XQ80</accession>
<evidence type="ECO:0000313" key="1">
    <source>
        <dbReference type="EMBL" id="KAF7344479.1"/>
    </source>
</evidence>
<comment type="caution">
    <text evidence="1">The sequence shown here is derived from an EMBL/GenBank/DDBJ whole genome shotgun (WGS) entry which is preliminary data.</text>
</comment>
<gene>
    <name evidence="1" type="ORF">MSAN_01929700</name>
</gene>
<dbReference type="OrthoDB" id="2745898at2759"/>
<evidence type="ECO:0000313" key="2">
    <source>
        <dbReference type="Proteomes" id="UP000623467"/>
    </source>
</evidence>
<name>A0A8H6XQ80_9AGAR</name>
<keyword evidence="2" id="KW-1185">Reference proteome</keyword>
<sequence>MSNSTPLPVLPQELIDTILWELDDLESLKVCSLTSSSLRFISQRILFYTLTVTVENCAAIFQRLTECPHLADHVRSLIIRTLHAAMPSQDVTKFSQILDILHNVRRCMLDGLWGRFPAIGAPGQPLFPPSAIPQPLRDFLLRRRLQEISLICIRIPIAILWYFLTTVPNLYFHESVVIQNGPAAPTIIETPVLRSLILNSDNDIGQYIARPQNMWCLGDLWHLSFCSPGDGWGGKLIEAASRTLEHIHFDCAAHPPPPNLPPLPALRTLKLSFFGRFKSSGMAEVISRTANVLSSLIFPEMLPALAEVRIEQHFAENGTFDAWPYLPLITLLEIALAAYPTPPRTHWFLLMNDQETLFQDFANTIRGGMPKAHHTERLVLEACVPFQTPVKTFRI</sequence>
<organism evidence="1 2">
    <name type="scientific">Mycena sanguinolenta</name>
    <dbReference type="NCBI Taxonomy" id="230812"/>
    <lineage>
        <taxon>Eukaryota</taxon>
        <taxon>Fungi</taxon>
        <taxon>Dikarya</taxon>
        <taxon>Basidiomycota</taxon>
        <taxon>Agaricomycotina</taxon>
        <taxon>Agaricomycetes</taxon>
        <taxon>Agaricomycetidae</taxon>
        <taxon>Agaricales</taxon>
        <taxon>Marasmiineae</taxon>
        <taxon>Mycenaceae</taxon>
        <taxon>Mycena</taxon>
    </lineage>
</organism>
<protein>
    <recommendedName>
        <fullName evidence="3">F-box domain-containing protein</fullName>
    </recommendedName>
</protein>
<reference evidence="1" key="1">
    <citation type="submission" date="2020-05" db="EMBL/GenBank/DDBJ databases">
        <title>Mycena genomes resolve the evolution of fungal bioluminescence.</title>
        <authorList>
            <person name="Tsai I.J."/>
        </authorList>
    </citation>
    <scope>NUCLEOTIDE SEQUENCE</scope>
    <source>
        <strain evidence="1">160909Yilan</strain>
    </source>
</reference>
<proteinExistence type="predicted"/>
<dbReference type="EMBL" id="JACAZH010000021">
    <property type="protein sequence ID" value="KAF7344479.1"/>
    <property type="molecule type" value="Genomic_DNA"/>
</dbReference>